<evidence type="ECO:0008006" key="4">
    <source>
        <dbReference type="Google" id="ProtNLM"/>
    </source>
</evidence>
<comment type="caution">
    <text evidence="2">The sequence shown here is derived from an EMBL/GenBank/DDBJ whole genome shotgun (WGS) entry which is preliminary data.</text>
</comment>
<gene>
    <name evidence="2" type="ORF">GCM10008906_36950</name>
</gene>
<keyword evidence="1" id="KW-1133">Transmembrane helix</keyword>
<evidence type="ECO:0000313" key="2">
    <source>
        <dbReference type="EMBL" id="GAA0747617.1"/>
    </source>
</evidence>
<dbReference type="RefSeq" id="WP_343764191.1">
    <property type="nucleotide sequence ID" value="NZ_BAAACG010000019.1"/>
</dbReference>
<keyword evidence="1" id="KW-0472">Membrane</keyword>
<dbReference type="Proteomes" id="UP001501510">
    <property type="component" value="Unassembled WGS sequence"/>
</dbReference>
<evidence type="ECO:0000256" key="1">
    <source>
        <dbReference type="SAM" id="Phobius"/>
    </source>
</evidence>
<dbReference type="Pfam" id="PF04246">
    <property type="entry name" value="RseC_MucC"/>
    <property type="match status" value="1"/>
</dbReference>
<feature type="transmembrane region" description="Helical" evidence="1">
    <location>
        <begin position="24"/>
        <end position="49"/>
    </location>
</feature>
<keyword evidence="1" id="KW-0812">Transmembrane</keyword>
<sequence length="99" mass="11430">MKTKDNLGVQSGDMVEIKIKSKSFFTATFWIYVFPLIMLVFGLVGSLFIFKNLGIKHFETYSIIVGLVFLGISYYILGHIDKKLNKNQNYNIEMVRIVK</sequence>
<keyword evidence="3" id="KW-1185">Reference proteome</keyword>
<dbReference type="EMBL" id="BAAACG010000019">
    <property type="protein sequence ID" value="GAA0747617.1"/>
    <property type="molecule type" value="Genomic_DNA"/>
</dbReference>
<dbReference type="PANTHER" id="PTHR35867">
    <property type="entry name" value="PROTEIN RSEC"/>
    <property type="match status" value="1"/>
</dbReference>
<feature type="transmembrane region" description="Helical" evidence="1">
    <location>
        <begin position="61"/>
        <end position="77"/>
    </location>
</feature>
<reference evidence="3" key="1">
    <citation type="journal article" date="2019" name="Int. J. Syst. Evol. Microbiol.">
        <title>The Global Catalogue of Microorganisms (GCM) 10K type strain sequencing project: providing services to taxonomists for standard genome sequencing and annotation.</title>
        <authorList>
            <consortium name="The Broad Institute Genomics Platform"/>
            <consortium name="The Broad Institute Genome Sequencing Center for Infectious Disease"/>
            <person name="Wu L."/>
            <person name="Ma J."/>
        </authorList>
    </citation>
    <scope>NUCLEOTIDE SEQUENCE [LARGE SCALE GENOMIC DNA]</scope>
    <source>
        <strain evidence="3">JCM 1407</strain>
    </source>
</reference>
<dbReference type="InterPro" id="IPR007359">
    <property type="entry name" value="SigmaE_reg_RseC_MucC"/>
</dbReference>
<dbReference type="PANTHER" id="PTHR35867:SF1">
    <property type="entry name" value="PROTEIN RSEC"/>
    <property type="match status" value="1"/>
</dbReference>
<organism evidence="2 3">
    <name type="scientific">Clostridium oceanicum</name>
    <dbReference type="NCBI Taxonomy" id="1543"/>
    <lineage>
        <taxon>Bacteria</taxon>
        <taxon>Bacillati</taxon>
        <taxon>Bacillota</taxon>
        <taxon>Clostridia</taxon>
        <taxon>Eubacteriales</taxon>
        <taxon>Clostridiaceae</taxon>
        <taxon>Clostridium</taxon>
    </lineage>
</organism>
<proteinExistence type="predicted"/>
<protein>
    <recommendedName>
        <fullName evidence="4">Positive regulator of sigma(E), RseC/MucC</fullName>
    </recommendedName>
</protein>
<evidence type="ECO:0000313" key="3">
    <source>
        <dbReference type="Proteomes" id="UP001501510"/>
    </source>
</evidence>
<name>A0ABP3V6G3_9CLOT</name>
<accession>A0ABP3V6G3</accession>